<dbReference type="Pfam" id="PF13483">
    <property type="entry name" value="Lactamase_B_3"/>
    <property type="match status" value="1"/>
</dbReference>
<dbReference type="InterPro" id="IPR001279">
    <property type="entry name" value="Metallo-B-lactamas"/>
</dbReference>
<comment type="caution">
    <text evidence="4">The sequence shown here is derived from an EMBL/GenBank/DDBJ whole genome shotgun (WGS) entry which is preliminary data.</text>
</comment>
<dbReference type="HAMAP" id="MF_00457">
    <property type="entry name" value="UPF0173"/>
    <property type="match status" value="1"/>
</dbReference>
<dbReference type="EMBL" id="RKMG01000019">
    <property type="protein sequence ID" value="RPA59590.1"/>
    <property type="molecule type" value="Genomic_DNA"/>
</dbReference>
<comment type="similarity">
    <text evidence="2">Belongs to the UPF0173 family.</text>
</comment>
<protein>
    <recommendedName>
        <fullName evidence="2">UPF0173 metal-dependent hydrolase EF384_06575</fullName>
    </recommendedName>
</protein>
<evidence type="ECO:0000313" key="4">
    <source>
        <dbReference type="EMBL" id="RPA59590.1"/>
    </source>
</evidence>
<evidence type="ECO:0000256" key="1">
    <source>
        <dbReference type="ARBA" id="ARBA00022801"/>
    </source>
</evidence>
<sequence length="227" mass="24611">MKVKFHGHSVVSLETDAGTKILIDPFITGNPTTDLVADTVTPDVILLTHAHDDHLGDTVEIAKRTGALVVATFELCAYLNTKGIENYHPMQPGGAHQFDFAKIHQVQAIHGSSVFENGQSIGLGLATGFIIEADGQTVYHLGDTALFSDLKMIGDLFAIDLAFIPIGDNYTMGPDHAVFAAEWLQAKRVVPIHYNTEAFIEQDADAYISRLEANVGIIPDIGQEIPF</sequence>
<dbReference type="AlphaFoldDB" id="A0A3N4GLW6"/>
<name>A0A3N4GLW6_9LACT</name>
<dbReference type="PANTHER" id="PTHR43546">
    <property type="entry name" value="UPF0173 METAL-DEPENDENT HYDROLASE MJ1163-RELATED"/>
    <property type="match status" value="1"/>
</dbReference>
<keyword evidence="1 2" id="KW-0378">Hydrolase</keyword>
<dbReference type="RefSeq" id="WP_123780461.1">
    <property type="nucleotide sequence ID" value="NZ_RKMG01000019.1"/>
</dbReference>
<dbReference type="NCBIfam" id="NF001911">
    <property type="entry name" value="PRK00685.1"/>
    <property type="match status" value="1"/>
</dbReference>
<dbReference type="InterPro" id="IPR036866">
    <property type="entry name" value="RibonucZ/Hydroxyglut_hydro"/>
</dbReference>
<accession>A0A3N4GLW6</accession>
<dbReference type="SMART" id="SM00849">
    <property type="entry name" value="Lactamase_B"/>
    <property type="match status" value="1"/>
</dbReference>
<dbReference type="PANTHER" id="PTHR43546:SF3">
    <property type="entry name" value="UPF0173 METAL-DEPENDENT HYDROLASE MJ1163"/>
    <property type="match status" value="1"/>
</dbReference>
<evidence type="ECO:0000259" key="3">
    <source>
        <dbReference type="SMART" id="SM00849"/>
    </source>
</evidence>
<dbReference type="InterPro" id="IPR050114">
    <property type="entry name" value="UPF0173_UPF0282_UlaG_hydrolase"/>
</dbReference>
<dbReference type="OrthoDB" id="9789133at2"/>
<dbReference type="SUPFAM" id="SSF56281">
    <property type="entry name" value="Metallo-hydrolase/oxidoreductase"/>
    <property type="match status" value="1"/>
</dbReference>
<organism evidence="4 5">
    <name type="scientific">Aerococcus agrisoli</name>
    <dbReference type="NCBI Taxonomy" id="2487350"/>
    <lineage>
        <taxon>Bacteria</taxon>
        <taxon>Bacillati</taxon>
        <taxon>Bacillota</taxon>
        <taxon>Bacilli</taxon>
        <taxon>Lactobacillales</taxon>
        <taxon>Aerococcaceae</taxon>
        <taxon>Aerococcus</taxon>
    </lineage>
</organism>
<dbReference type="Proteomes" id="UP000273977">
    <property type="component" value="Unassembled WGS sequence"/>
</dbReference>
<evidence type="ECO:0000256" key="2">
    <source>
        <dbReference type="HAMAP-Rule" id="MF_00457"/>
    </source>
</evidence>
<keyword evidence="5" id="KW-1185">Reference proteome</keyword>
<evidence type="ECO:0000313" key="5">
    <source>
        <dbReference type="Proteomes" id="UP000273977"/>
    </source>
</evidence>
<gene>
    <name evidence="4" type="ORF">EF384_06575</name>
</gene>
<dbReference type="InterPro" id="IPR022877">
    <property type="entry name" value="UPF0173"/>
</dbReference>
<dbReference type="Gene3D" id="3.60.15.10">
    <property type="entry name" value="Ribonuclease Z/Hydroxyacylglutathione hydrolase-like"/>
    <property type="match status" value="1"/>
</dbReference>
<reference evidence="4 5" key="1">
    <citation type="submission" date="2018-11" db="EMBL/GenBank/DDBJ databases">
        <title>Aerococcus sp. SJQ22, whole genome shotgun sequence.</title>
        <authorList>
            <person name="Sun L."/>
            <person name="Gao X."/>
            <person name="Chen W."/>
            <person name="Huang K."/>
        </authorList>
    </citation>
    <scope>NUCLEOTIDE SEQUENCE [LARGE SCALE GENOMIC DNA]</scope>
    <source>
        <strain evidence="4 5">SJQ22</strain>
    </source>
</reference>
<dbReference type="GO" id="GO:0016787">
    <property type="term" value="F:hydrolase activity"/>
    <property type="evidence" value="ECO:0007669"/>
    <property type="project" value="UniProtKB-UniRule"/>
</dbReference>
<feature type="domain" description="Metallo-beta-lactamase" evidence="3">
    <location>
        <begin position="7"/>
        <end position="193"/>
    </location>
</feature>
<proteinExistence type="inferred from homology"/>